<sequence length="818" mass="88870">MPKKAKKGRSKGQSTLTSFFSIAQPSASSTTSVHKGKPKRPTATATVSSAQIGDVSPGRQTRSMSPAKPRVSDVIDIETVEFTAFSEMDAPVSPICSPAPSPQVQPGGMRTTKFSQFQASAEQGVASPTADRTSQRLDVSASQGASTSPTKRRTLTRRSADTEMASGRLDVSASQGARGKTTQRERERESTRVLESESEAESEDLFDNKADICSDDSQYEREREATPEPKGEGEGEGEGLGAFRATSPPKPRARVLSGSKLKKLETGNVQVEPTCKYKFLKDGKLRDANKRFPSDPDYDCRSLYISPSDYSSFSPFEKQFWDIKRCHFDVIIFFRKGSFWELYETDAEVGHSLLGLKLTKSRGLRLAGMPLKSYHAYAARLVRAGFRVGRVQEMERSQMKVSGQNCVRRELVELLSPGTVDDPDLLVGMRRSGLLGVSCHPSSPGVISVCAYNPVTNTATLENLALSASHAALISALALSAPAEILACGVSGEVRRILRSAVDSSRHLIVKDAPETATAAFDSLGDLGSELAAAVSAFGVGEGERESIVHAGWLVGQYLHSLSIDGKRVDLRFVPGHDIASTHCYVDGSAILGLSLVDALNITRVQGSASVLASLDRCATSMGRRLLRQWLLRPLRDTRMISARHRSISSILSSADYRQTLAQFVAAVPDIPLLVRRATTVVDSDAQMARLLHALSSVCAKVESLRHSAMEAGEKGLISEGLASPVWDSLGQLMADVTSSHVTLNSDKSITLVAAPGSDMYNIEERRQSLESELNDVLRTIRRELRCATIRWESMGKRPFLLVTPAKLKDKCPSEWEM</sequence>
<dbReference type="InterPro" id="IPR007695">
    <property type="entry name" value="DNA_mismatch_repair_MutS-lik_N"/>
</dbReference>
<comment type="caution">
    <text evidence="5">The sequence shown here is derived from an EMBL/GenBank/DDBJ whole genome shotgun (WGS) entry which is preliminary data.</text>
</comment>
<feature type="domain" description="DNA mismatch repair protein MutS core" evidence="4">
    <location>
        <begin position="599"/>
        <end position="767"/>
    </location>
</feature>
<evidence type="ECO:0000256" key="2">
    <source>
        <dbReference type="SAM" id="MobiDB-lite"/>
    </source>
</evidence>
<dbReference type="Pfam" id="PF05192">
    <property type="entry name" value="MutS_III"/>
    <property type="match status" value="1"/>
</dbReference>
<evidence type="ECO:0000313" key="5">
    <source>
        <dbReference type="EMBL" id="GIQ82591.1"/>
    </source>
</evidence>
<feature type="compositionally biased region" description="Acidic residues" evidence="2">
    <location>
        <begin position="196"/>
        <end position="205"/>
    </location>
</feature>
<evidence type="ECO:0008006" key="7">
    <source>
        <dbReference type="Google" id="ProtNLM"/>
    </source>
</evidence>
<dbReference type="OrthoDB" id="10252754at2759"/>
<dbReference type="GO" id="GO:0030983">
    <property type="term" value="F:mismatched DNA binding"/>
    <property type="evidence" value="ECO:0007669"/>
    <property type="project" value="InterPro"/>
</dbReference>
<dbReference type="SUPFAM" id="SSF55271">
    <property type="entry name" value="DNA repair protein MutS, domain I"/>
    <property type="match status" value="1"/>
</dbReference>
<feature type="region of interest" description="Disordered" evidence="2">
    <location>
        <begin position="1"/>
        <end position="70"/>
    </location>
</feature>
<dbReference type="SUPFAM" id="SSF48334">
    <property type="entry name" value="DNA repair protein MutS, domain III"/>
    <property type="match status" value="1"/>
</dbReference>
<feature type="compositionally biased region" description="Basic residues" evidence="2">
    <location>
        <begin position="1"/>
        <end position="10"/>
    </location>
</feature>
<dbReference type="PANTHER" id="PTHR11361:SF148">
    <property type="entry name" value="DNA MISMATCH REPAIR PROTEIN MSH6"/>
    <property type="match status" value="1"/>
</dbReference>
<keyword evidence="6" id="KW-1185">Reference proteome</keyword>
<dbReference type="GO" id="GO:0140664">
    <property type="term" value="F:ATP-dependent DNA damage sensor activity"/>
    <property type="evidence" value="ECO:0007669"/>
    <property type="project" value="InterPro"/>
</dbReference>
<dbReference type="PANTHER" id="PTHR11361">
    <property type="entry name" value="DNA MISMATCH REPAIR PROTEIN MUTS FAMILY MEMBER"/>
    <property type="match status" value="1"/>
</dbReference>
<dbReference type="InterPro" id="IPR007696">
    <property type="entry name" value="DNA_mismatch_repair_MutS_core"/>
</dbReference>
<name>A0A9K3CSW9_9EUKA</name>
<dbReference type="InterPro" id="IPR045076">
    <property type="entry name" value="MutS"/>
</dbReference>
<feature type="compositionally biased region" description="Polar residues" evidence="2">
    <location>
        <begin position="11"/>
        <end position="33"/>
    </location>
</feature>
<dbReference type="InterPro" id="IPR036187">
    <property type="entry name" value="DNA_mismatch_repair_MutS_sf"/>
</dbReference>
<dbReference type="Gene3D" id="3.40.1170.10">
    <property type="entry name" value="DNA repair protein MutS, domain I"/>
    <property type="match status" value="1"/>
</dbReference>
<gene>
    <name evidence="5" type="ORF">KIPB_003755</name>
</gene>
<protein>
    <recommendedName>
        <fullName evidence="7">DNA mismatch repair protein MutS core domain-containing protein</fullName>
    </recommendedName>
</protein>
<dbReference type="Pfam" id="PF01624">
    <property type="entry name" value="MutS_I"/>
    <property type="match status" value="1"/>
</dbReference>
<dbReference type="InterPro" id="IPR017261">
    <property type="entry name" value="DNA_mismatch_repair_MutS/MSH"/>
</dbReference>
<dbReference type="Gene3D" id="1.10.1420.10">
    <property type="match status" value="2"/>
</dbReference>
<dbReference type="GO" id="GO:0005524">
    <property type="term" value="F:ATP binding"/>
    <property type="evidence" value="ECO:0007669"/>
    <property type="project" value="InterPro"/>
</dbReference>
<proteinExistence type="inferred from homology"/>
<feature type="non-terminal residue" evidence="5">
    <location>
        <position position="1"/>
    </location>
</feature>
<feature type="compositionally biased region" description="Basic and acidic residues" evidence="2">
    <location>
        <begin position="182"/>
        <end position="195"/>
    </location>
</feature>
<comment type="similarity">
    <text evidence="1">Belongs to the DNA mismatch repair MutS family.</text>
</comment>
<organism evidence="5 6">
    <name type="scientific">Kipferlia bialata</name>
    <dbReference type="NCBI Taxonomy" id="797122"/>
    <lineage>
        <taxon>Eukaryota</taxon>
        <taxon>Metamonada</taxon>
        <taxon>Carpediemonas-like organisms</taxon>
        <taxon>Kipferlia</taxon>
    </lineage>
</organism>
<evidence type="ECO:0000256" key="1">
    <source>
        <dbReference type="ARBA" id="ARBA00006271"/>
    </source>
</evidence>
<feature type="compositionally biased region" description="Basic and acidic residues" evidence="2">
    <location>
        <begin position="206"/>
        <end position="233"/>
    </location>
</feature>
<dbReference type="PIRSF" id="PIRSF037677">
    <property type="entry name" value="DNA_mis_repair_Msh6"/>
    <property type="match status" value="1"/>
</dbReference>
<feature type="compositionally biased region" description="Polar residues" evidence="2">
    <location>
        <begin position="130"/>
        <end position="149"/>
    </location>
</feature>
<reference evidence="5 6" key="1">
    <citation type="journal article" date="2018" name="PLoS ONE">
        <title>The draft genome of Kipferlia bialata reveals reductive genome evolution in fornicate parasites.</title>
        <authorList>
            <person name="Tanifuji G."/>
            <person name="Takabayashi S."/>
            <person name="Kume K."/>
            <person name="Takagi M."/>
            <person name="Nakayama T."/>
            <person name="Kamikawa R."/>
            <person name="Inagaki Y."/>
            <person name="Hashimoto T."/>
        </authorList>
    </citation>
    <scope>NUCLEOTIDE SEQUENCE [LARGE SCALE GENOMIC DNA]</scope>
    <source>
        <strain evidence="5">NY0173</strain>
    </source>
</reference>
<dbReference type="Proteomes" id="UP000265618">
    <property type="component" value="Unassembled WGS sequence"/>
</dbReference>
<dbReference type="AlphaFoldDB" id="A0A9K3CSW9"/>
<feature type="compositionally biased region" description="Polar residues" evidence="2">
    <location>
        <begin position="112"/>
        <end position="121"/>
    </location>
</feature>
<evidence type="ECO:0000259" key="3">
    <source>
        <dbReference type="Pfam" id="PF01624"/>
    </source>
</evidence>
<dbReference type="EMBL" id="BDIP01000748">
    <property type="protein sequence ID" value="GIQ82591.1"/>
    <property type="molecule type" value="Genomic_DNA"/>
</dbReference>
<dbReference type="GO" id="GO:0032301">
    <property type="term" value="C:MutSalpha complex"/>
    <property type="evidence" value="ECO:0007669"/>
    <property type="project" value="TreeGrafter"/>
</dbReference>
<evidence type="ECO:0000313" key="6">
    <source>
        <dbReference type="Proteomes" id="UP000265618"/>
    </source>
</evidence>
<dbReference type="InterPro" id="IPR016151">
    <property type="entry name" value="DNA_mismatch_repair_MutS_N"/>
</dbReference>
<evidence type="ECO:0000259" key="4">
    <source>
        <dbReference type="Pfam" id="PF05192"/>
    </source>
</evidence>
<feature type="region of interest" description="Disordered" evidence="2">
    <location>
        <begin position="90"/>
        <end position="255"/>
    </location>
</feature>
<feature type="domain" description="DNA mismatch repair protein MutS-like N-terminal" evidence="3">
    <location>
        <begin position="315"/>
        <end position="422"/>
    </location>
</feature>
<dbReference type="GO" id="GO:0006298">
    <property type="term" value="P:mismatch repair"/>
    <property type="evidence" value="ECO:0007669"/>
    <property type="project" value="InterPro"/>
</dbReference>
<accession>A0A9K3CSW9</accession>